<comment type="caution">
    <text evidence="2">The sequence shown here is derived from an EMBL/GenBank/DDBJ whole genome shotgun (WGS) entry which is preliminary data.</text>
</comment>
<dbReference type="InterPro" id="IPR055308">
    <property type="entry name" value="TEX47-like"/>
</dbReference>
<name>A0A6A4VMP5_AMPAM</name>
<dbReference type="AlphaFoldDB" id="A0A6A4VMP5"/>
<feature type="compositionally biased region" description="Acidic residues" evidence="1">
    <location>
        <begin position="1"/>
        <end position="15"/>
    </location>
</feature>
<dbReference type="EMBL" id="VIIS01001801">
    <property type="protein sequence ID" value="KAF0292650.1"/>
    <property type="molecule type" value="Genomic_DNA"/>
</dbReference>
<accession>A0A6A4VMP5</accession>
<dbReference type="Pfam" id="PF24787">
    <property type="entry name" value="TEX47"/>
    <property type="match status" value="1"/>
</dbReference>
<gene>
    <name evidence="2" type="primary">TEX47_0</name>
    <name evidence="2" type="ORF">FJT64_009394</name>
</gene>
<feature type="region of interest" description="Disordered" evidence="1">
    <location>
        <begin position="1"/>
        <end position="22"/>
    </location>
</feature>
<proteinExistence type="predicted"/>
<dbReference type="OrthoDB" id="548795at2759"/>
<sequence>MSEIEESDTNEEGNESPEVNQTNLFEVRDKELKAGGKRTWLHRLYLVASLDLRYEEPEDIQRRASLVKTQLDEFGGECEQQIKQLYNTYREEAASGFLLIYPRYMVHMLESSEDCIVAYLMALRQMRQEPTSKLLDTKVLLMAHDIPTRLFEAWSYRGIGTPSREQVDSSMSSRKAATACLTQLLGLAAHLKKTPKANLKNAMDLLSERVPELLPTEDLLQFLLKQDAFLSVEEYLDLYYTPLAPADETELVWPLPGHMFPYYH</sequence>
<dbReference type="PANTHER" id="PTHR34035:SF1">
    <property type="entry name" value="TESTIS-EXPRESSED PROTEIN 47"/>
    <property type="match status" value="1"/>
</dbReference>
<evidence type="ECO:0000313" key="3">
    <source>
        <dbReference type="Proteomes" id="UP000440578"/>
    </source>
</evidence>
<evidence type="ECO:0000256" key="1">
    <source>
        <dbReference type="SAM" id="MobiDB-lite"/>
    </source>
</evidence>
<protein>
    <submittedName>
        <fullName evidence="2">Testis-expressed protein 47</fullName>
    </submittedName>
</protein>
<evidence type="ECO:0000313" key="2">
    <source>
        <dbReference type="EMBL" id="KAF0292650.1"/>
    </source>
</evidence>
<keyword evidence="3" id="KW-1185">Reference proteome</keyword>
<organism evidence="2 3">
    <name type="scientific">Amphibalanus amphitrite</name>
    <name type="common">Striped barnacle</name>
    <name type="synonym">Balanus amphitrite</name>
    <dbReference type="NCBI Taxonomy" id="1232801"/>
    <lineage>
        <taxon>Eukaryota</taxon>
        <taxon>Metazoa</taxon>
        <taxon>Ecdysozoa</taxon>
        <taxon>Arthropoda</taxon>
        <taxon>Crustacea</taxon>
        <taxon>Multicrustacea</taxon>
        <taxon>Cirripedia</taxon>
        <taxon>Thoracica</taxon>
        <taxon>Thoracicalcarea</taxon>
        <taxon>Balanomorpha</taxon>
        <taxon>Balanoidea</taxon>
        <taxon>Balanidae</taxon>
        <taxon>Amphibalaninae</taxon>
        <taxon>Amphibalanus</taxon>
    </lineage>
</organism>
<dbReference type="Proteomes" id="UP000440578">
    <property type="component" value="Unassembled WGS sequence"/>
</dbReference>
<reference evidence="2 3" key="1">
    <citation type="submission" date="2019-07" db="EMBL/GenBank/DDBJ databases">
        <title>Draft genome assembly of a fouling barnacle, Amphibalanus amphitrite (Darwin, 1854): The first reference genome for Thecostraca.</title>
        <authorList>
            <person name="Kim W."/>
        </authorList>
    </citation>
    <scope>NUCLEOTIDE SEQUENCE [LARGE SCALE GENOMIC DNA]</scope>
    <source>
        <strain evidence="2">SNU_AA5</strain>
        <tissue evidence="2">Soma without cirri and trophi</tissue>
    </source>
</reference>
<dbReference type="PANTHER" id="PTHR34035">
    <property type="entry name" value="TESTIS-EXPRESSED PROTEIN 47"/>
    <property type="match status" value="1"/>
</dbReference>